<evidence type="ECO:0000256" key="3">
    <source>
        <dbReference type="ARBA" id="ARBA00023163"/>
    </source>
</evidence>
<dbReference type="SUPFAM" id="SSF46689">
    <property type="entry name" value="Homeodomain-like"/>
    <property type="match status" value="1"/>
</dbReference>
<evidence type="ECO:0000256" key="1">
    <source>
        <dbReference type="ARBA" id="ARBA00023015"/>
    </source>
</evidence>
<keyword evidence="1" id="KW-0805">Transcription regulation</keyword>
<dbReference type="GO" id="GO:0003700">
    <property type="term" value="F:DNA-binding transcription factor activity"/>
    <property type="evidence" value="ECO:0007669"/>
    <property type="project" value="InterPro"/>
</dbReference>
<dbReference type="Pfam" id="PF12833">
    <property type="entry name" value="HTH_18"/>
    <property type="match status" value="1"/>
</dbReference>
<dbReference type="EMBL" id="JACHMH010000001">
    <property type="protein sequence ID" value="MBB4682482.1"/>
    <property type="molecule type" value="Genomic_DNA"/>
</dbReference>
<dbReference type="InterPro" id="IPR009057">
    <property type="entry name" value="Homeodomain-like_sf"/>
</dbReference>
<evidence type="ECO:0000313" key="5">
    <source>
        <dbReference type="EMBL" id="MBB4682482.1"/>
    </source>
</evidence>
<dbReference type="Pfam" id="PF20240">
    <property type="entry name" value="DUF6597"/>
    <property type="match status" value="1"/>
</dbReference>
<protein>
    <submittedName>
        <fullName evidence="5">AraC-like DNA-binding protein</fullName>
    </submittedName>
</protein>
<dbReference type="Proteomes" id="UP000533598">
    <property type="component" value="Unassembled WGS sequence"/>
</dbReference>
<comment type="caution">
    <text evidence="5">The sequence shown here is derived from an EMBL/GenBank/DDBJ whole genome shotgun (WGS) entry which is preliminary data.</text>
</comment>
<dbReference type="RefSeq" id="WP_312989459.1">
    <property type="nucleotide sequence ID" value="NZ_BAAAUI010000007.1"/>
</dbReference>
<dbReference type="InterPro" id="IPR018060">
    <property type="entry name" value="HTH_AraC"/>
</dbReference>
<name>A0A7W7CJL5_9PSEU</name>
<keyword evidence="2 5" id="KW-0238">DNA-binding</keyword>
<accession>A0A7W7CJL5</accession>
<proteinExistence type="predicted"/>
<dbReference type="Gene3D" id="1.10.10.60">
    <property type="entry name" value="Homeodomain-like"/>
    <property type="match status" value="1"/>
</dbReference>
<gene>
    <name evidence="5" type="ORF">HNR67_008600</name>
</gene>
<dbReference type="PROSITE" id="PS01124">
    <property type="entry name" value="HTH_ARAC_FAMILY_2"/>
    <property type="match status" value="1"/>
</dbReference>
<dbReference type="InterPro" id="IPR050204">
    <property type="entry name" value="AraC_XylS_family_regulators"/>
</dbReference>
<dbReference type="GO" id="GO:0043565">
    <property type="term" value="F:sequence-specific DNA binding"/>
    <property type="evidence" value="ECO:0007669"/>
    <property type="project" value="InterPro"/>
</dbReference>
<sequence length="247" mass="28020">MPRDPRELASAWKNFQRHTYTSPSPDLAPYVDGYWSVTWDYPEPYQQKIVPHPHVHLTFQDNKATINGVHTHFHHKLLAGKGSVFGIRFHPGAFRPFLNHPVSTITDKTLDATTLLGPPPPSPTTVETAETYLRQHLPPPDPRAQEATTIVNTIATTPTLSRVEAVAQAHNTTVRQLQRLFADYVGVGPKWVIRRYRLHEVTQRLTTGEHINWSTLATTLGYADQPHFTRDFKSLFGEPPTTYAARY</sequence>
<dbReference type="SMART" id="SM00342">
    <property type="entry name" value="HTH_ARAC"/>
    <property type="match status" value="1"/>
</dbReference>
<feature type="domain" description="HTH araC/xylS-type" evidence="4">
    <location>
        <begin position="145"/>
        <end position="246"/>
    </location>
</feature>
<evidence type="ECO:0000313" key="6">
    <source>
        <dbReference type="Proteomes" id="UP000533598"/>
    </source>
</evidence>
<evidence type="ECO:0000259" key="4">
    <source>
        <dbReference type="PROSITE" id="PS01124"/>
    </source>
</evidence>
<dbReference type="PANTHER" id="PTHR46796">
    <property type="entry name" value="HTH-TYPE TRANSCRIPTIONAL ACTIVATOR RHAS-RELATED"/>
    <property type="match status" value="1"/>
</dbReference>
<dbReference type="InterPro" id="IPR046532">
    <property type="entry name" value="DUF6597"/>
</dbReference>
<organism evidence="5 6">
    <name type="scientific">Crossiella cryophila</name>
    <dbReference type="NCBI Taxonomy" id="43355"/>
    <lineage>
        <taxon>Bacteria</taxon>
        <taxon>Bacillati</taxon>
        <taxon>Actinomycetota</taxon>
        <taxon>Actinomycetes</taxon>
        <taxon>Pseudonocardiales</taxon>
        <taxon>Pseudonocardiaceae</taxon>
        <taxon>Crossiella</taxon>
    </lineage>
</organism>
<keyword evidence="3" id="KW-0804">Transcription</keyword>
<evidence type="ECO:0000256" key="2">
    <source>
        <dbReference type="ARBA" id="ARBA00023125"/>
    </source>
</evidence>
<keyword evidence="6" id="KW-1185">Reference proteome</keyword>
<reference evidence="5 6" key="1">
    <citation type="submission" date="2020-08" db="EMBL/GenBank/DDBJ databases">
        <title>Sequencing the genomes of 1000 actinobacteria strains.</title>
        <authorList>
            <person name="Klenk H.-P."/>
        </authorList>
    </citation>
    <scope>NUCLEOTIDE SEQUENCE [LARGE SCALE GENOMIC DNA]</scope>
    <source>
        <strain evidence="5 6">DSM 44230</strain>
    </source>
</reference>
<dbReference type="AlphaFoldDB" id="A0A7W7CJL5"/>